<evidence type="ECO:0000313" key="2">
    <source>
        <dbReference type="Proteomes" id="UP000322084"/>
    </source>
</evidence>
<dbReference type="Proteomes" id="UP000322084">
    <property type="component" value="Unassembled WGS sequence"/>
</dbReference>
<dbReference type="SUPFAM" id="SSF52540">
    <property type="entry name" value="P-loop containing nucleoside triphosphate hydrolases"/>
    <property type="match status" value="1"/>
</dbReference>
<dbReference type="EMBL" id="BKCL01000005">
    <property type="protein sequence ID" value="GEQ98327.1"/>
    <property type="molecule type" value="Genomic_DNA"/>
</dbReference>
<dbReference type="CDD" id="cd02042">
    <property type="entry name" value="ParAB_family"/>
    <property type="match status" value="1"/>
</dbReference>
<dbReference type="InterPro" id="IPR015223">
    <property type="entry name" value="MipZ"/>
</dbReference>
<proteinExistence type="predicted"/>
<accession>A0A5A7MQY0</accession>
<organism evidence="1 2">
    <name type="scientific">Iodidimonas gelatinilytica</name>
    <dbReference type="NCBI Taxonomy" id="1236966"/>
    <lineage>
        <taxon>Bacteria</taxon>
        <taxon>Pseudomonadati</taxon>
        <taxon>Pseudomonadota</taxon>
        <taxon>Alphaproteobacteria</taxon>
        <taxon>Iodidimonadales</taxon>
        <taxon>Iodidimonadaceae</taxon>
        <taxon>Iodidimonas</taxon>
    </lineage>
</organism>
<dbReference type="AlphaFoldDB" id="A0A5A7MQY0"/>
<sequence>MDSLARSGNKEAETRQFGEICVQNMTNGQGRPLKRGAHILVLGNEKGGSGKSTTAMHLLMALAAQGRRVAAIDLDSRQRSLSRYLENRSRFIADNSVSLEVPVVHTIARSELNLVDAAKAEEKERLMAALSELRSSCDVVVIDSPGSDTNLARLAHAQADTIVTPLNDSFVDLDLLARVNSTSYEIEGPSHYAEMVWEARKHRAIADRSQIDWIVMRNRVSSLNARNKARVEKVLAALAKRVGFRFIPGLNERVIYRELFLKGLTLVDLKKTAGLGVSQSLTMSQVAARNELRRVVDALNLPPVTEAASAAE</sequence>
<dbReference type="InterPro" id="IPR027417">
    <property type="entry name" value="P-loop_NTPase"/>
</dbReference>
<name>A0A5A7MQY0_9PROT</name>
<dbReference type="PANTHER" id="PTHR13696">
    <property type="entry name" value="P-LOOP CONTAINING NUCLEOSIDE TRIPHOSPHATE HYDROLASE"/>
    <property type="match status" value="1"/>
</dbReference>
<dbReference type="Gene3D" id="3.40.50.300">
    <property type="entry name" value="P-loop containing nucleotide triphosphate hydrolases"/>
    <property type="match status" value="1"/>
</dbReference>
<gene>
    <name evidence="1" type="ORF">JCM17844_19640</name>
</gene>
<dbReference type="Pfam" id="PF09140">
    <property type="entry name" value="MipZ"/>
    <property type="match status" value="1"/>
</dbReference>
<comment type="caution">
    <text evidence="1">The sequence shown here is derived from an EMBL/GenBank/DDBJ whole genome shotgun (WGS) entry which is preliminary data.</text>
</comment>
<dbReference type="InterPro" id="IPR050678">
    <property type="entry name" value="DNA_Partitioning_ATPase"/>
</dbReference>
<reference evidence="1 2" key="1">
    <citation type="submission" date="2019-09" db="EMBL/GenBank/DDBJ databases">
        <title>NBRP : Genome information of microbial organism related human and environment.</title>
        <authorList>
            <person name="Hattori M."/>
            <person name="Oshima K."/>
            <person name="Inaba H."/>
            <person name="Suda W."/>
            <person name="Sakamoto M."/>
            <person name="Iino T."/>
            <person name="Kitahara M."/>
            <person name="Oshida Y."/>
            <person name="Iida T."/>
            <person name="Kudo T."/>
            <person name="Itoh T."/>
            <person name="Ohkuma M."/>
        </authorList>
    </citation>
    <scope>NUCLEOTIDE SEQUENCE [LARGE SCALE GENOMIC DNA]</scope>
    <source>
        <strain evidence="1 2">Hi-2</strain>
    </source>
</reference>
<evidence type="ECO:0000313" key="1">
    <source>
        <dbReference type="EMBL" id="GEQ98327.1"/>
    </source>
</evidence>
<dbReference type="PANTHER" id="PTHR13696:SF96">
    <property type="entry name" value="COBQ_COBB_MIND_PARA NUCLEOTIDE BINDING DOMAIN-CONTAINING PROTEIN"/>
    <property type="match status" value="1"/>
</dbReference>
<protein>
    <submittedName>
        <fullName evidence="1">ATPase</fullName>
    </submittedName>
</protein>